<name>A0A7G9Y3Y3_9EURY</name>
<dbReference type="AlphaFoldDB" id="A0A7G9Y3Y3"/>
<dbReference type="InterPro" id="IPR005368">
    <property type="entry name" value="UPF0175"/>
</dbReference>
<dbReference type="EMBL" id="MT630759">
    <property type="protein sequence ID" value="QNO42717.1"/>
    <property type="molecule type" value="Genomic_DNA"/>
</dbReference>
<evidence type="ECO:0000313" key="2">
    <source>
        <dbReference type="EMBL" id="QNO42717.1"/>
    </source>
</evidence>
<organism evidence="2">
    <name type="scientific">Candidatus Methanogaster sp. ANME-2c ERB4</name>
    <dbReference type="NCBI Taxonomy" id="2759911"/>
    <lineage>
        <taxon>Archaea</taxon>
        <taxon>Methanobacteriati</taxon>
        <taxon>Methanobacteriota</taxon>
        <taxon>Stenosarchaea group</taxon>
        <taxon>Methanomicrobia</taxon>
        <taxon>Methanosarcinales</taxon>
        <taxon>ANME-2 cluster</taxon>
        <taxon>Candidatus Methanogasteraceae</taxon>
        <taxon>Candidatus Methanogaster</taxon>
    </lineage>
</organism>
<protein>
    <submittedName>
        <fullName evidence="2">Uncharacterized protein</fullName>
    </submittedName>
</protein>
<gene>
    <name evidence="2" type="ORF">APGODIHH_00006</name>
    <name evidence="1" type="ORF">EABBNKNM_00008</name>
</gene>
<reference evidence="2" key="1">
    <citation type="submission" date="2020-06" db="EMBL/GenBank/DDBJ databases">
        <title>Unique genomic features of the anaerobic methanotrophic archaea.</title>
        <authorList>
            <person name="Chadwick G.L."/>
            <person name="Skennerton C.T."/>
            <person name="Laso-Perez R."/>
            <person name="Leu A.O."/>
            <person name="Speth D.R."/>
            <person name="Yu H."/>
            <person name="Morgan-Lang C."/>
            <person name="Hatzenpichler R."/>
            <person name="Goudeau D."/>
            <person name="Malmstrom R."/>
            <person name="Brazelton W.J."/>
            <person name="Woyke T."/>
            <person name="Hallam S.J."/>
            <person name="Tyson G.W."/>
            <person name="Wegener G."/>
            <person name="Boetius A."/>
            <person name="Orphan V."/>
        </authorList>
    </citation>
    <scope>NUCLEOTIDE SEQUENCE</scope>
</reference>
<dbReference type="EMBL" id="MT630671">
    <property type="protein sequence ID" value="QNO41793.1"/>
    <property type="molecule type" value="Genomic_DNA"/>
</dbReference>
<dbReference type="Pfam" id="PF03683">
    <property type="entry name" value="UPF0175"/>
    <property type="match status" value="1"/>
</dbReference>
<proteinExistence type="predicted"/>
<accession>A0A7G9Y3Y3</accession>
<sequence length="80" mass="9581">MLTAKIPRQHLKRELMEELALQLYREGIVSFANARRLADLSKIEFHYLLGERHVLRQYDISDYEKDLENIDAWRAGNDHR</sequence>
<evidence type="ECO:0000313" key="1">
    <source>
        <dbReference type="EMBL" id="QNO41793.1"/>
    </source>
</evidence>